<feature type="domain" description="JmjC" evidence="1">
    <location>
        <begin position="106"/>
        <end position="269"/>
    </location>
</feature>
<name>A0A919BQB8_9GAMM</name>
<dbReference type="SUPFAM" id="SSF51197">
    <property type="entry name" value="Clavaminate synthase-like"/>
    <property type="match status" value="1"/>
</dbReference>
<comment type="caution">
    <text evidence="2">The sequence shown here is derived from an EMBL/GenBank/DDBJ whole genome shotgun (WGS) entry which is preliminary data.</text>
</comment>
<proteinExistence type="predicted"/>
<dbReference type="AlphaFoldDB" id="A0A919BQB8"/>
<dbReference type="Proteomes" id="UP000623842">
    <property type="component" value="Unassembled WGS sequence"/>
</dbReference>
<dbReference type="InterPro" id="IPR003347">
    <property type="entry name" value="JmjC_dom"/>
</dbReference>
<evidence type="ECO:0000259" key="1">
    <source>
        <dbReference type="PROSITE" id="PS51184"/>
    </source>
</evidence>
<sequence>MYSFPSVAVWHDVTLSTLKDKIVPLGQPAILKGALASWPIVEAGLSGKQALLQYLTKQSLNPQIPLVKNSGHNGRLFYNEEFSGLNFTVENLPFNSALDKLNSVSDQDSHVFYISNTPVRKIFPSLLQENFNDFLVRDAHPGIWISNKVKVAAHFDVPDNIACCIYGKRRFTLFPPHQIENLYIGPVDATPAGQPISLVDMANPDFVKFPKFREALKHALVADLSPGDALYLPSLWWHQVESMSSLNILMTYFHDATPRHLGSAYDCLLHSLMSVRQLPEHKKKAWQAFFNHYVFSDNEQAKSHIPENLHGVLGDVTPAMAQSIKNIVSQNLKQ</sequence>
<evidence type="ECO:0000313" key="2">
    <source>
        <dbReference type="EMBL" id="GHG06203.1"/>
    </source>
</evidence>
<dbReference type="RefSeq" id="WP_189774348.1">
    <property type="nucleotide sequence ID" value="NZ_BNCK01000012.1"/>
</dbReference>
<dbReference type="PROSITE" id="PS51184">
    <property type="entry name" value="JMJC"/>
    <property type="match status" value="1"/>
</dbReference>
<dbReference type="PANTHER" id="PTHR12461:SF105">
    <property type="entry name" value="HYPOXIA-INDUCIBLE FACTOR 1-ALPHA INHIBITOR"/>
    <property type="match status" value="1"/>
</dbReference>
<dbReference type="SMART" id="SM00558">
    <property type="entry name" value="JmjC"/>
    <property type="match status" value="1"/>
</dbReference>
<dbReference type="Pfam" id="PF13621">
    <property type="entry name" value="Cupin_8"/>
    <property type="match status" value="1"/>
</dbReference>
<protein>
    <submittedName>
        <fullName evidence="2">Acetyltransferase</fullName>
    </submittedName>
</protein>
<gene>
    <name evidence="2" type="ORF">GCM10017161_39810</name>
</gene>
<keyword evidence="3" id="KW-1185">Reference proteome</keyword>
<accession>A0A919BQB8</accession>
<reference evidence="2" key="2">
    <citation type="submission" date="2020-09" db="EMBL/GenBank/DDBJ databases">
        <authorList>
            <person name="Sun Q."/>
            <person name="Kim S."/>
        </authorList>
    </citation>
    <scope>NUCLEOTIDE SEQUENCE</scope>
    <source>
        <strain evidence="2">KCTC 42731</strain>
    </source>
</reference>
<organism evidence="2 3">
    <name type="scientific">Thalassotalea marina</name>
    <dbReference type="NCBI Taxonomy" id="1673741"/>
    <lineage>
        <taxon>Bacteria</taxon>
        <taxon>Pseudomonadati</taxon>
        <taxon>Pseudomonadota</taxon>
        <taxon>Gammaproteobacteria</taxon>
        <taxon>Alteromonadales</taxon>
        <taxon>Colwelliaceae</taxon>
        <taxon>Thalassotalea</taxon>
    </lineage>
</organism>
<dbReference type="Gene3D" id="2.60.120.650">
    <property type="entry name" value="Cupin"/>
    <property type="match status" value="1"/>
</dbReference>
<dbReference type="EMBL" id="BNCK01000012">
    <property type="protein sequence ID" value="GHG06203.1"/>
    <property type="molecule type" value="Genomic_DNA"/>
</dbReference>
<reference evidence="2" key="1">
    <citation type="journal article" date="2014" name="Int. J. Syst. Evol. Microbiol.">
        <title>Complete genome sequence of Corynebacterium casei LMG S-19264T (=DSM 44701T), isolated from a smear-ripened cheese.</title>
        <authorList>
            <consortium name="US DOE Joint Genome Institute (JGI-PGF)"/>
            <person name="Walter F."/>
            <person name="Albersmeier A."/>
            <person name="Kalinowski J."/>
            <person name="Ruckert C."/>
        </authorList>
    </citation>
    <scope>NUCLEOTIDE SEQUENCE</scope>
    <source>
        <strain evidence="2">KCTC 42731</strain>
    </source>
</reference>
<evidence type="ECO:0000313" key="3">
    <source>
        <dbReference type="Proteomes" id="UP000623842"/>
    </source>
</evidence>
<dbReference type="PANTHER" id="PTHR12461">
    <property type="entry name" value="HYPOXIA-INDUCIBLE FACTOR 1 ALPHA INHIBITOR-RELATED"/>
    <property type="match status" value="1"/>
</dbReference>
<dbReference type="InterPro" id="IPR041667">
    <property type="entry name" value="Cupin_8"/>
</dbReference>